<dbReference type="Gene3D" id="3.30.70.1320">
    <property type="entry name" value="Multidrug efflux transporter AcrB pore domain like"/>
    <property type="match status" value="2"/>
</dbReference>
<evidence type="ECO:0000256" key="1">
    <source>
        <dbReference type="SAM" id="Coils"/>
    </source>
</evidence>
<keyword evidence="1" id="KW-0175">Coiled coil</keyword>
<dbReference type="RefSeq" id="WP_249307119.1">
    <property type="nucleotide sequence ID" value="NZ_JACRSZ010000001.1"/>
</dbReference>
<keyword evidence="3" id="KW-1133">Transmembrane helix</keyword>
<feature type="region of interest" description="Disordered" evidence="2">
    <location>
        <begin position="452"/>
        <end position="485"/>
    </location>
</feature>
<dbReference type="PANTHER" id="PTHR32063">
    <property type="match status" value="1"/>
</dbReference>
<evidence type="ECO:0000256" key="3">
    <source>
        <dbReference type="SAM" id="Phobius"/>
    </source>
</evidence>
<evidence type="ECO:0000256" key="2">
    <source>
        <dbReference type="SAM" id="MobiDB-lite"/>
    </source>
</evidence>
<dbReference type="Proteomes" id="UP000657421">
    <property type="component" value="Unassembled WGS sequence"/>
</dbReference>
<feature type="transmembrane region" description="Helical" evidence="3">
    <location>
        <begin position="1421"/>
        <end position="1440"/>
    </location>
</feature>
<feature type="region of interest" description="Disordered" evidence="2">
    <location>
        <begin position="213"/>
        <end position="259"/>
    </location>
</feature>
<feature type="transmembrane region" description="Helical" evidence="3">
    <location>
        <begin position="853"/>
        <end position="878"/>
    </location>
</feature>
<reference evidence="4 5" key="1">
    <citation type="submission" date="2020-08" db="EMBL/GenBank/DDBJ databases">
        <title>Genome public.</title>
        <authorList>
            <person name="Liu C."/>
            <person name="Sun Q."/>
        </authorList>
    </citation>
    <scope>NUCLEOTIDE SEQUENCE [LARGE SCALE GENOMIC DNA]</scope>
    <source>
        <strain evidence="4 5">NSJ-46</strain>
    </source>
</reference>
<dbReference type="Gene3D" id="3.30.2090.10">
    <property type="entry name" value="Multidrug efflux transporter AcrB TolC docking domain, DN and DC subdomains"/>
    <property type="match status" value="3"/>
</dbReference>
<dbReference type="EMBL" id="JACRSZ010000001">
    <property type="protein sequence ID" value="MBC8572158.1"/>
    <property type="molecule type" value="Genomic_DNA"/>
</dbReference>
<comment type="caution">
    <text evidence="4">The sequence shown here is derived from an EMBL/GenBank/DDBJ whole genome shotgun (WGS) entry which is preliminary data.</text>
</comment>
<dbReference type="SUPFAM" id="SSF82714">
    <property type="entry name" value="Multidrug efflux transporter AcrB TolC docking domain, DN and DC subdomains"/>
    <property type="match status" value="2"/>
</dbReference>
<feature type="transmembrane region" description="Helical" evidence="3">
    <location>
        <begin position="1349"/>
        <end position="1369"/>
    </location>
</feature>
<feature type="coiled-coil region" evidence="1">
    <location>
        <begin position="489"/>
        <end position="516"/>
    </location>
</feature>
<evidence type="ECO:0000313" key="5">
    <source>
        <dbReference type="Proteomes" id="UP000657421"/>
    </source>
</evidence>
<proteinExistence type="predicted"/>
<accession>A0ABR7N8R3</accession>
<dbReference type="Gene3D" id="1.20.1640.10">
    <property type="entry name" value="Multidrug efflux transporter AcrB transmembrane domain"/>
    <property type="match status" value="3"/>
</dbReference>
<feature type="transmembrane region" description="Helical" evidence="3">
    <location>
        <begin position="1375"/>
        <end position="1400"/>
    </location>
</feature>
<feature type="transmembrane region" description="Helical" evidence="3">
    <location>
        <begin position="987"/>
        <end position="1005"/>
    </location>
</feature>
<dbReference type="PANTHER" id="PTHR32063:SF0">
    <property type="entry name" value="SWARMING MOTILITY PROTEIN SWRC"/>
    <property type="match status" value="1"/>
</dbReference>
<feature type="transmembrane region" description="Helical" evidence="3">
    <location>
        <begin position="827"/>
        <end position="847"/>
    </location>
</feature>
<dbReference type="SUPFAM" id="SSF82693">
    <property type="entry name" value="Multidrug efflux transporter AcrB pore domain, PN1, PN2, PC1 and PC2 subdomains"/>
    <property type="match status" value="2"/>
</dbReference>
<feature type="compositionally biased region" description="Polar residues" evidence="2">
    <location>
        <begin position="224"/>
        <end position="253"/>
    </location>
</feature>
<name>A0ABR7N8R3_9FIRM</name>
<feature type="transmembrane region" description="Helical" evidence="3">
    <location>
        <begin position="930"/>
        <end position="957"/>
    </location>
</feature>
<feature type="coiled-coil region" evidence="1">
    <location>
        <begin position="573"/>
        <end position="657"/>
    </location>
</feature>
<dbReference type="Gene3D" id="3.30.70.1430">
    <property type="entry name" value="Multidrug efflux transporter AcrB pore domain"/>
    <property type="match status" value="2"/>
</dbReference>
<feature type="transmembrane region" description="Helical" evidence="3">
    <location>
        <begin position="898"/>
        <end position="918"/>
    </location>
</feature>
<keyword evidence="5" id="KW-1185">Reference proteome</keyword>
<feature type="transmembrane region" description="Helical" evidence="3">
    <location>
        <begin position="1323"/>
        <end position="1342"/>
    </location>
</feature>
<keyword evidence="3" id="KW-0812">Transmembrane</keyword>
<dbReference type="SUPFAM" id="SSF82866">
    <property type="entry name" value="Multidrug efflux transporter AcrB transmembrane domain"/>
    <property type="match status" value="2"/>
</dbReference>
<dbReference type="InterPro" id="IPR001036">
    <property type="entry name" value="Acrflvin-R"/>
</dbReference>
<organism evidence="4 5">
    <name type="scientific">Jingyaoa shaoxingensis</name>
    <dbReference type="NCBI Taxonomy" id="2763671"/>
    <lineage>
        <taxon>Bacteria</taxon>
        <taxon>Bacillati</taxon>
        <taxon>Bacillota</taxon>
        <taxon>Clostridia</taxon>
        <taxon>Lachnospirales</taxon>
        <taxon>Lachnospiraceae</taxon>
        <taxon>Jingyaoa</taxon>
    </lineage>
</organism>
<feature type="compositionally biased region" description="Acidic residues" evidence="2">
    <location>
        <begin position="453"/>
        <end position="466"/>
    </location>
</feature>
<evidence type="ECO:0000313" key="4">
    <source>
        <dbReference type="EMBL" id="MBC8572158.1"/>
    </source>
</evidence>
<keyword evidence="3" id="KW-0472">Membrane</keyword>
<dbReference type="Pfam" id="PF00873">
    <property type="entry name" value="ACR_tran"/>
    <property type="match status" value="2"/>
</dbReference>
<sequence length="1490" mass="162088">MISKFSVKRPYTVLVGVVLILVLGYVSFTSMQTDLLPDMNLPYAIVYTTYIGASPEEVETTVTRPIEQAMATISNIENISSTSSENLSMVILEFAQTANMDSITVDMREKLDQIEGAWSDSVGNPIIMKLNPDMMPVMVAALEGGDLSQSELTDLVENEILPELESIEGVASVSSTGTIEEQVQVVLREDKIREVNEKVRSALDKKFDDAQAELEENKSELESGEQSLNSGQEQLKTQTGKAQERISSGSSQMLRGKLELNEKKKEIEDALSELDKSESELKTQEEQLEEGEKNLLALPAQKTALETQKTSIDQAVAAVGTLTADQVEQLNQSIAQLEQVLGIAQSDASETEVITEGETEQETAALIENSPNLTQAAQEETLSEEITADQDIQDEVITDQNAQDEATVDQDVLENTAEQPVLDESTASDVPDENAEADVIQNGTDQNVLEEAGAPEEAEQEEELVLDESRDDTNQTPEIPDYGSLAGDAASAAQEMTALKEQYDQLVEQRNQLIALGVDVTLSGNDLKTNIEKVRFSLMDTQKQLEDGIAKLQEQIDKTPEQLETIQKGKDAVEQGKQQIADGRTQLNAAKEQLTAAEKQLADGENRLSGAQSQIDGARIDATIEMAVGKAQLQSGKQQIETALDQIEEQKESAYDQSDVTELVTTDLVKNILSAQNFMMPAGYVTEDGIDFLVRVGNKLTSMKDMEDLVILDLHMEDLDPIKLSDVADVVMTDNSDEIYATVNGHPGVMLTMQKQSGYSTGTVSNRIKEKFTELEETKGDIHFIKMMDQGVYIDMVVDSVIQNMLSGAGLAILVLLVFLGSFRPTLVIACSIPISIMTAIVCMYFSNITLNIISLSGLALGIGMLVDNSIVVIENIYRLRSEGYSVKKAAVEGASQVAGAIVASTLTTICVFAPILFTEGITRQLFVDMGLTIAYSLVASLVVALTLVPAMAAGLLKKGTDKKHRIFDKIQNAYAVLLKGALKVKILVILLAVGILVLSAKLAVSKGTEFMGDMESTQMSLTLTTPEGSSLADTAKVADEAIKRIETLDDVEDIGAMVSGSNMMSMMGSGSGSDREVSMYVMLKEDKKLSNDELAAVILDQTADLNCEVSVQTSNMDMSSLGGSGISVMIKGRELDKLKEIATDVADILSSVEGTRNVSDGIEEKTVEMRLVVDKNKAMSYQLTTAQIYQFLQQKLAEASSATTLSTESNDYDVLVISDADETLTRDKIRELTIEGTNADQKKEDVPLSELVEFVDTEGFSSINRDAQNRYVSATAEIADGYNIGLVSAEVEKKLADYEVPKGYSVTMKGEDETINDAMGQVMKMMILAIVFMYLIMVAQFQSLLSPFIIIFTIPLAFTGGFLALYLTDKPVSVIAMIGFVMLAGIIVNNGIVLVDYINQLRRDGMQKKEAIVESGRSRLRPVIMTALTTILGLCTMAAGNGMGADMVQPMAIVTIGGLTYGTLMTLFVIPCVYDIFNRNRDITEKEEY</sequence>
<feature type="transmembrane region" description="Helical" evidence="3">
    <location>
        <begin position="801"/>
        <end position="820"/>
    </location>
</feature>
<protein>
    <submittedName>
        <fullName evidence="4">Efflux RND transporter permease subunit</fullName>
    </submittedName>
</protein>
<dbReference type="InterPro" id="IPR027463">
    <property type="entry name" value="AcrB_DN_DC_subdom"/>
</dbReference>
<dbReference type="Gene3D" id="3.30.70.1440">
    <property type="entry name" value="Multidrug efflux transporter AcrB pore domain"/>
    <property type="match status" value="1"/>
</dbReference>
<gene>
    <name evidence="4" type="ORF">H8716_03495</name>
</gene>
<feature type="transmembrane region" description="Helical" evidence="3">
    <location>
        <begin position="1452"/>
        <end position="1478"/>
    </location>
</feature>